<comment type="caution">
    <text evidence="1">The sequence shown here is derived from an EMBL/GenBank/DDBJ whole genome shotgun (WGS) entry which is preliminary data.</text>
</comment>
<name>A0AAD2CXV5_9STRA</name>
<protein>
    <recommendedName>
        <fullName evidence="3">Reverse transcriptase domain-containing protein</fullName>
    </recommendedName>
</protein>
<accession>A0AAD2CXV5</accession>
<evidence type="ECO:0000313" key="1">
    <source>
        <dbReference type="EMBL" id="CAJ1945351.1"/>
    </source>
</evidence>
<dbReference type="AlphaFoldDB" id="A0AAD2CXV5"/>
<evidence type="ECO:0008006" key="3">
    <source>
        <dbReference type="Google" id="ProtNLM"/>
    </source>
</evidence>
<reference evidence="1" key="1">
    <citation type="submission" date="2023-08" db="EMBL/GenBank/DDBJ databases">
        <authorList>
            <person name="Audoor S."/>
            <person name="Bilcke G."/>
        </authorList>
    </citation>
    <scope>NUCLEOTIDE SEQUENCE</scope>
</reference>
<proteinExistence type="predicted"/>
<keyword evidence="2" id="KW-1185">Reference proteome</keyword>
<sequence length="277" mass="30832">MVAQCDALFRHIPLTTGFVPDNWWYLMNFAIEKKPGDFRLTKMRTIQLMNSESQANYKKLGRLAMAYGEEHHLLADGQCGSRKHHQAIDLALSKRLVWDLLILQRRSAGWISNDAKSCFDRVVHWVAVLAMMRLAITWNALRMMFDTLATSTHGVRTGFDDSEESFHPPSMVPFQGCGQGNGAGPPIWVFVSSVIIQMMTAMGFGFECLTAIDSQLITAQCFCFVNDTDVIEAGKSVEQSGEDICHSVQQAASTWAGGISIILGSTWSVLHTYSFVV</sequence>
<organism evidence="1 2">
    <name type="scientific">Cylindrotheca closterium</name>
    <dbReference type="NCBI Taxonomy" id="2856"/>
    <lineage>
        <taxon>Eukaryota</taxon>
        <taxon>Sar</taxon>
        <taxon>Stramenopiles</taxon>
        <taxon>Ochrophyta</taxon>
        <taxon>Bacillariophyta</taxon>
        <taxon>Bacillariophyceae</taxon>
        <taxon>Bacillariophycidae</taxon>
        <taxon>Bacillariales</taxon>
        <taxon>Bacillariaceae</taxon>
        <taxon>Cylindrotheca</taxon>
    </lineage>
</organism>
<dbReference type="Proteomes" id="UP001295423">
    <property type="component" value="Unassembled WGS sequence"/>
</dbReference>
<gene>
    <name evidence="1" type="ORF">CYCCA115_LOCUS9497</name>
</gene>
<evidence type="ECO:0000313" key="2">
    <source>
        <dbReference type="Proteomes" id="UP001295423"/>
    </source>
</evidence>
<dbReference type="EMBL" id="CAKOGP040001370">
    <property type="protein sequence ID" value="CAJ1945351.1"/>
    <property type="molecule type" value="Genomic_DNA"/>
</dbReference>